<gene>
    <name evidence="19" type="ORF">C2E21_5117</name>
</gene>
<keyword evidence="20" id="KW-1185">Reference proteome</keyword>
<keyword evidence="9 16" id="KW-0450">Lipoyl</keyword>
<evidence type="ECO:0000256" key="16">
    <source>
        <dbReference type="RuleBase" id="RU003423"/>
    </source>
</evidence>
<dbReference type="InterPro" id="IPR015795">
    <property type="entry name" value="Pyrv_Knase_C"/>
</dbReference>
<evidence type="ECO:0000256" key="9">
    <source>
        <dbReference type="ARBA" id="ARBA00022823"/>
    </source>
</evidence>
<evidence type="ECO:0000259" key="18">
    <source>
        <dbReference type="PROSITE" id="PS50968"/>
    </source>
</evidence>
<dbReference type="PANTHER" id="PTHR11817">
    <property type="entry name" value="PYRUVATE KINASE"/>
    <property type="match status" value="1"/>
</dbReference>
<dbReference type="InterPro" id="IPR015813">
    <property type="entry name" value="Pyrv/PenolPyrv_kinase-like_dom"/>
</dbReference>
<reference evidence="19 20" key="1">
    <citation type="journal article" date="2018" name="Plant J.">
        <title>Genome sequences of Chlorella sorokiniana UTEX 1602 and Micractinium conductrix SAG 241.80: implications to maltose excretion by a green alga.</title>
        <authorList>
            <person name="Arriola M.B."/>
            <person name="Velmurugan N."/>
            <person name="Zhang Y."/>
            <person name="Plunkett M.H."/>
            <person name="Hondzo H."/>
            <person name="Barney B.M."/>
        </authorList>
    </citation>
    <scope>NUCLEOTIDE SEQUENCE [LARGE SCALE GENOMIC DNA]</scope>
    <source>
        <strain evidence="20">UTEX 1602</strain>
    </source>
</reference>
<dbReference type="Gene3D" id="3.30.559.10">
    <property type="entry name" value="Chloramphenicol acetyltransferase-like domain"/>
    <property type="match status" value="1"/>
</dbReference>
<evidence type="ECO:0000256" key="8">
    <source>
        <dbReference type="ARBA" id="ARBA00022777"/>
    </source>
</evidence>
<dbReference type="GO" id="GO:0004743">
    <property type="term" value="F:pyruvate kinase activity"/>
    <property type="evidence" value="ECO:0007669"/>
    <property type="project" value="UniProtKB-EC"/>
</dbReference>
<comment type="pathway">
    <text evidence="2 15">Carbohydrate degradation; glycolysis; pyruvate from D-glyceraldehyde 3-phosphate: step 5/5.</text>
</comment>
<sequence>MGESITEGTVAVILKKPGDVVVEDDVIAQLETDKVTMDIKYQNKTPGIVKAIQAAEGDTVTVGQAFAVVEENADAAASAPAAKAEEPAAAPAAPAEAPKQAAAAAPPPPKPAAAAAPKPAAPAAGAAPPAPPAPGQRPERRVPMTRLRRRVAERLKGAQNTYAMLSTFNEVDMTAVMEMRKELKDAFLERHGVKLGFMSAFVKAAGAALQYVPAVNGVIDGNDIIYRDYYDISVAVSTPKGLVVPVLRDVDKLSFADVEKTINELGRKALLECCPSSVFPIHLSARFISLQTINELGRKARDGTLSIDEMAGGTFTISNGGVFGSVLSTPIINPPQSAILGMHATNMRPWVVNGQIVPRPIMNLALTYDHRLIDGREAVTFLKRIKEIVEDPRRLLLDVAPPALPSTLPGQPSSVIQLEMEPQLEKELQENGFRSTRRTKLIATIGPACDSEEMLEQMAVGGMNVARLNLAHGTHAYHQGVVDRIRKLNQEKGYSVAVMMDTEGSEVHIMDLPAPIKADKAAEFTFTVRDPASCGPNCFAVSYDAFVEDAQPGDLLVVDGGMVSLEVLDKAGPDITARVVDPGLILSRANLVLRRAGRPVRSKNAHLPVISAKDWRDIDMAIAAGVDFICLSFVKSADAIKNLKSYVESRASRRIEIVAKIESLDALPHLDEIIEASDAVMVARSDLGAQVPFENVPSIQVPFENVPSIQKEVVTKCRRLGKPVIVASHLLQSMHTLPTPTRAEVSDIADCVRQRADALMLCGETAAGAYPLKSLEVCRTTSSRIEEWMRQEKHGRLELPAISDSSDGLVSEQLCAAAVQTADALRARAIFVFTRRGVMASLLSRCRPDAPIFAFTDKQETRQMLNLRWGVCPFRMDFAENPTDRIYHAFQLLKARGLIATGDLVVVVADVREEWGSGQVDTIRSVQVRHVV</sequence>
<dbReference type="GO" id="GO:0030955">
    <property type="term" value="F:potassium ion binding"/>
    <property type="evidence" value="ECO:0007669"/>
    <property type="project" value="InterPro"/>
</dbReference>
<dbReference type="GO" id="GO:0005524">
    <property type="term" value="F:ATP binding"/>
    <property type="evidence" value="ECO:0007669"/>
    <property type="project" value="UniProtKB-KW"/>
</dbReference>
<dbReference type="GO" id="GO:0016301">
    <property type="term" value="F:kinase activity"/>
    <property type="evidence" value="ECO:0007669"/>
    <property type="project" value="UniProtKB-KW"/>
</dbReference>
<keyword evidence="10" id="KW-0067">ATP-binding</keyword>
<comment type="catalytic activity">
    <reaction evidence="14 15">
        <text>pyruvate + ATP = phosphoenolpyruvate + ADP + H(+)</text>
        <dbReference type="Rhea" id="RHEA:18157"/>
        <dbReference type="ChEBI" id="CHEBI:15361"/>
        <dbReference type="ChEBI" id="CHEBI:15378"/>
        <dbReference type="ChEBI" id="CHEBI:30616"/>
        <dbReference type="ChEBI" id="CHEBI:58702"/>
        <dbReference type="ChEBI" id="CHEBI:456216"/>
        <dbReference type="EC" id="2.7.1.40"/>
    </reaction>
</comment>
<dbReference type="InterPro" id="IPR023213">
    <property type="entry name" value="CAT-like_dom_sf"/>
</dbReference>
<evidence type="ECO:0000256" key="14">
    <source>
        <dbReference type="ARBA" id="ARBA00048152"/>
    </source>
</evidence>
<dbReference type="InterPro" id="IPR001078">
    <property type="entry name" value="2-oxoacid_DH_actylTfrase"/>
</dbReference>
<dbReference type="InterPro" id="IPR015806">
    <property type="entry name" value="Pyrv_Knase_insert_dom_sf"/>
</dbReference>
<dbReference type="InterPro" id="IPR001697">
    <property type="entry name" value="Pyr_Knase"/>
</dbReference>
<dbReference type="InterPro" id="IPR036918">
    <property type="entry name" value="Pyrv_Knase_C_sf"/>
</dbReference>
<dbReference type="Gene3D" id="2.40.33.10">
    <property type="entry name" value="PK beta-barrel domain-like"/>
    <property type="match status" value="1"/>
</dbReference>
<dbReference type="PROSITE" id="PS50968">
    <property type="entry name" value="BIOTINYL_LIPOYL"/>
    <property type="match status" value="1"/>
</dbReference>
<evidence type="ECO:0000256" key="4">
    <source>
        <dbReference type="ARBA" id="ARBA00008663"/>
    </source>
</evidence>
<keyword evidence="12 15" id="KW-0324">Glycolysis</keyword>
<dbReference type="GO" id="GO:0016746">
    <property type="term" value="F:acyltransferase activity"/>
    <property type="evidence" value="ECO:0007669"/>
    <property type="project" value="UniProtKB-KW"/>
</dbReference>
<dbReference type="InterPro" id="IPR011053">
    <property type="entry name" value="Single_hybrid_motif"/>
</dbReference>
<dbReference type="NCBIfam" id="TIGR01064">
    <property type="entry name" value="pyruv_kin"/>
    <property type="match status" value="1"/>
</dbReference>
<dbReference type="Proteomes" id="UP000239899">
    <property type="component" value="Unassembled WGS sequence"/>
</dbReference>
<dbReference type="SUPFAM" id="SSF52935">
    <property type="entry name" value="PK C-terminal domain-like"/>
    <property type="match status" value="1"/>
</dbReference>
<evidence type="ECO:0000256" key="13">
    <source>
        <dbReference type="ARBA" id="ARBA00023317"/>
    </source>
</evidence>
<dbReference type="PROSITE" id="PS00110">
    <property type="entry name" value="PYRUVATE_KINASE"/>
    <property type="match status" value="1"/>
</dbReference>
<dbReference type="Pfam" id="PF00224">
    <property type="entry name" value="PK"/>
    <property type="match status" value="1"/>
</dbReference>
<evidence type="ECO:0000256" key="17">
    <source>
        <dbReference type="SAM" id="MobiDB-lite"/>
    </source>
</evidence>
<dbReference type="Pfam" id="PF00364">
    <property type="entry name" value="Biotin_lipoyl"/>
    <property type="match status" value="1"/>
</dbReference>
<comment type="cofactor">
    <cofactor evidence="16">
        <name>(R)-lipoate</name>
        <dbReference type="ChEBI" id="CHEBI:83088"/>
    </cofactor>
</comment>
<dbReference type="STRING" id="3076.A0A2P6TQ58"/>
<dbReference type="SUPFAM" id="SSF51230">
    <property type="entry name" value="Single hybrid motif"/>
    <property type="match status" value="1"/>
</dbReference>
<keyword evidence="8 15" id="KW-0418">Kinase</keyword>
<evidence type="ECO:0000313" key="19">
    <source>
        <dbReference type="EMBL" id="PRW56168.1"/>
    </source>
</evidence>
<comment type="cofactor">
    <cofactor evidence="1">
        <name>K(+)</name>
        <dbReference type="ChEBI" id="CHEBI:29103"/>
    </cofactor>
</comment>
<dbReference type="InterPro" id="IPR040442">
    <property type="entry name" value="Pyrv_kinase-like_dom_sf"/>
</dbReference>
<dbReference type="SUPFAM" id="SSF50800">
    <property type="entry name" value="PK beta-barrel domain-like"/>
    <property type="match status" value="1"/>
</dbReference>
<evidence type="ECO:0000256" key="3">
    <source>
        <dbReference type="ARBA" id="ARBA00007317"/>
    </source>
</evidence>
<keyword evidence="11 15" id="KW-0460">Magnesium</keyword>
<evidence type="ECO:0000256" key="10">
    <source>
        <dbReference type="ARBA" id="ARBA00022840"/>
    </source>
</evidence>
<dbReference type="Gene3D" id="3.20.20.60">
    <property type="entry name" value="Phosphoenolpyruvate-binding domains"/>
    <property type="match status" value="1"/>
</dbReference>
<dbReference type="SUPFAM" id="SSF51621">
    <property type="entry name" value="Phosphoenolpyruvate/pyruvate domain"/>
    <property type="match status" value="1"/>
</dbReference>
<keyword evidence="5 15" id="KW-0808">Transferase</keyword>
<keyword evidence="7" id="KW-0547">Nucleotide-binding</keyword>
<evidence type="ECO:0000256" key="1">
    <source>
        <dbReference type="ARBA" id="ARBA00001958"/>
    </source>
</evidence>
<name>A0A2P6TQ58_CHLSO</name>
<dbReference type="InterPro" id="IPR015793">
    <property type="entry name" value="Pyrv_Knase_brl"/>
</dbReference>
<comment type="similarity">
    <text evidence="3 16">Belongs to the 2-oxoacid dehydrogenase family.</text>
</comment>
<evidence type="ECO:0000256" key="11">
    <source>
        <dbReference type="ARBA" id="ARBA00022842"/>
    </source>
</evidence>
<dbReference type="SUPFAM" id="SSF52777">
    <property type="entry name" value="CoA-dependent acyltransferases"/>
    <property type="match status" value="1"/>
</dbReference>
<dbReference type="InterPro" id="IPR011037">
    <property type="entry name" value="Pyrv_Knase-like_insert_dom_sf"/>
</dbReference>
<evidence type="ECO:0000256" key="2">
    <source>
        <dbReference type="ARBA" id="ARBA00004997"/>
    </source>
</evidence>
<feature type="compositionally biased region" description="Low complexity" evidence="17">
    <location>
        <begin position="112"/>
        <end position="127"/>
    </location>
</feature>
<feature type="compositionally biased region" description="Low complexity" evidence="17">
    <location>
        <begin position="78"/>
        <end position="104"/>
    </location>
</feature>
<keyword evidence="6" id="KW-0479">Metal-binding</keyword>
<comment type="similarity">
    <text evidence="4 15">Belongs to the pyruvate kinase family.</text>
</comment>
<dbReference type="UniPathway" id="UPA00109">
    <property type="reaction ID" value="UER00188"/>
</dbReference>
<dbReference type="EC" id="2.3.1.-" evidence="16"/>
<dbReference type="InterPro" id="IPR000089">
    <property type="entry name" value="Biotin_lipoyl"/>
</dbReference>
<dbReference type="InterPro" id="IPR018209">
    <property type="entry name" value="Pyrv_Knase_AS"/>
</dbReference>
<dbReference type="EMBL" id="LHPG02000009">
    <property type="protein sequence ID" value="PRW56168.1"/>
    <property type="molecule type" value="Genomic_DNA"/>
</dbReference>
<dbReference type="PRINTS" id="PR01050">
    <property type="entry name" value="PYRUVTKNASE"/>
</dbReference>
<feature type="domain" description="Lipoyl-binding" evidence="18">
    <location>
        <begin position="1"/>
        <end position="70"/>
    </location>
</feature>
<dbReference type="Pfam" id="PF02887">
    <property type="entry name" value="PK_C"/>
    <property type="match status" value="1"/>
</dbReference>
<dbReference type="Gene3D" id="2.40.50.100">
    <property type="match status" value="1"/>
</dbReference>
<dbReference type="AlphaFoldDB" id="A0A2P6TQ58"/>
<dbReference type="EC" id="2.7.1.40" evidence="15"/>
<proteinExistence type="inferred from homology"/>
<dbReference type="GO" id="GO:0000287">
    <property type="term" value="F:magnesium ion binding"/>
    <property type="evidence" value="ECO:0007669"/>
    <property type="project" value="InterPro"/>
</dbReference>
<evidence type="ECO:0000256" key="5">
    <source>
        <dbReference type="ARBA" id="ARBA00022679"/>
    </source>
</evidence>
<keyword evidence="13 19" id="KW-0670">Pyruvate</keyword>
<evidence type="ECO:0000313" key="20">
    <source>
        <dbReference type="Proteomes" id="UP000239899"/>
    </source>
</evidence>
<evidence type="ECO:0000256" key="7">
    <source>
        <dbReference type="ARBA" id="ARBA00022741"/>
    </source>
</evidence>
<protein>
    <recommendedName>
        <fullName evidence="15 16">Multifunctional fusion protein</fullName>
    </recommendedName>
    <domain>
        <recommendedName>
            <fullName evidence="15">Pyruvate kinase</fullName>
            <ecNumber evidence="15">2.7.1.40</ecNumber>
        </recommendedName>
    </domain>
    <domain>
        <recommendedName>
            <fullName evidence="16">Dihydrolipoamide acetyltransferase component of pyruvate dehydrogenase complex</fullName>
            <ecNumber evidence="16">2.3.1.-</ecNumber>
        </recommendedName>
    </domain>
</protein>
<evidence type="ECO:0000256" key="6">
    <source>
        <dbReference type="ARBA" id="ARBA00022723"/>
    </source>
</evidence>
<dbReference type="CDD" id="cd06849">
    <property type="entry name" value="lipoyl_domain"/>
    <property type="match status" value="1"/>
</dbReference>
<evidence type="ECO:0000256" key="15">
    <source>
        <dbReference type="RuleBase" id="RU000504"/>
    </source>
</evidence>
<feature type="region of interest" description="Disordered" evidence="17">
    <location>
        <begin position="78"/>
        <end position="143"/>
    </location>
</feature>
<organism evidence="19 20">
    <name type="scientific">Chlorella sorokiniana</name>
    <name type="common">Freshwater green alga</name>
    <dbReference type="NCBI Taxonomy" id="3076"/>
    <lineage>
        <taxon>Eukaryota</taxon>
        <taxon>Viridiplantae</taxon>
        <taxon>Chlorophyta</taxon>
        <taxon>core chlorophytes</taxon>
        <taxon>Trebouxiophyceae</taxon>
        <taxon>Chlorellales</taxon>
        <taxon>Chlorellaceae</taxon>
        <taxon>Chlorella clade</taxon>
        <taxon>Chlorella</taxon>
    </lineage>
</organism>
<keyword evidence="16" id="KW-0012">Acyltransferase</keyword>
<evidence type="ECO:0000256" key="12">
    <source>
        <dbReference type="ARBA" id="ARBA00023152"/>
    </source>
</evidence>
<dbReference type="Gene3D" id="3.40.1380.20">
    <property type="entry name" value="Pyruvate kinase, C-terminal domain"/>
    <property type="match status" value="1"/>
</dbReference>
<accession>A0A2P6TQ58</accession>
<dbReference type="OrthoDB" id="108365at2759"/>
<dbReference type="Pfam" id="PF00198">
    <property type="entry name" value="2-oxoacid_dh"/>
    <property type="match status" value="2"/>
</dbReference>
<comment type="caution">
    <text evidence="19">The sequence shown here is derived from an EMBL/GenBank/DDBJ whole genome shotgun (WGS) entry which is preliminary data.</text>
</comment>